<evidence type="ECO:0000256" key="4">
    <source>
        <dbReference type="ARBA" id="ARBA00022723"/>
    </source>
</evidence>
<dbReference type="Gene3D" id="3.40.50.1010">
    <property type="entry name" value="5'-nuclease"/>
    <property type="match status" value="1"/>
</dbReference>
<keyword evidence="4 8" id="KW-0479">Metal-binding</keyword>
<keyword evidence="8" id="KW-0800">Toxin</keyword>
<evidence type="ECO:0000313" key="10">
    <source>
        <dbReference type="EMBL" id="GEO37186.1"/>
    </source>
</evidence>
<keyword evidence="5 8" id="KW-0378">Hydrolase</keyword>
<dbReference type="InterPro" id="IPR050556">
    <property type="entry name" value="Type_II_TA_system_RNase"/>
</dbReference>
<reference evidence="10 11" key="1">
    <citation type="submission" date="2019-07" db="EMBL/GenBank/DDBJ databases">
        <title>Whole genome shotgun sequence of Skermanella aerolata NBRC 106429.</title>
        <authorList>
            <person name="Hosoyama A."/>
            <person name="Uohara A."/>
            <person name="Ohji S."/>
            <person name="Ichikawa N."/>
        </authorList>
    </citation>
    <scope>NUCLEOTIDE SEQUENCE [LARGE SCALE GENOMIC DNA]</scope>
    <source>
        <strain evidence="10 11">NBRC 106429</strain>
    </source>
</reference>
<dbReference type="AlphaFoldDB" id="A0A512DL44"/>
<dbReference type="PANTHER" id="PTHR33653:SF1">
    <property type="entry name" value="RIBONUCLEASE VAPC2"/>
    <property type="match status" value="1"/>
</dbReference>
<evidence type="ECO:0000256" key="6">
    <source>
        <dbReference type="ARBA" id="ARBA00022842"/>
    </source>
</evidence>
<keyword evidence="3 8" id="KW-0540">Nuclease</keyword>
<dbReference type="InterPro" id="IPR002716">
    <property type="entry name" value="PIN_dom"/>
</dbReference>
<dbReference type="GO" id="GO:0090729">
    <property type="term" value="F:toxin activity"/>
    <property type="evidence" value="ECO:0007669"/>
    <property type="project" value="UniProtKB-KW"/>
</dbReference>
<dbReference type="SUPFAM" id="SSF88723">
    <property type="entry name" value="PIN domain-like"/>
    <property type="match status" value="1"/>
</dbReference>
<evidence type="ECO:0000256" key="1">
    <source>
        <dbReference type="ARBA" id="ARBA00001946"/>
    </source>
</evidence>
<dbReference type="CDD" id="cd18736">
    <property type="entry name" value="PIN_CcVapC1-like"/>
    <property type="match status" value="1"/>
</dbReference>
<organism evidence="10 11">
    <name type="scientific">Skermanella aerolata</name>
    <dbReference type="NCBI Taxonomy" id="393310"/>
    <lineage>
        <taxon>Bacteria</taxon>
        <taxon>Pseudomonadati</taxon>
        <taxon>Pseudomonadota</taxon>
        <taxon>Alphaproteobacteria</taxon>
        <taxon>Rhodospirillales</taxon>
        <taxon>Azospirillaceae</taxon>
        <taxon>Skermanella</taxon>
    </lineage>
</organism>
<dbReference type="InterPro" id="IPR029060">
    <property type="entry name" value="PIN-like_dom_sf"/>
</dbReference>
<dbReference type="Proteomes" id="UP000321523">
    <property type="component" value="Unassembled WGS sequence"/>
</dbReference>
<protein>
    <recommendedName>
        <fullName evidence="8">Ribonuclease VapC</fullName>
        <shortName evidence="8">RNase VapC</shortName>
        <ecNumber evidence="8">3.1.-.-</ecNumber>
    </recommendedName>
    <alternativeName>
        <fullName evidence="8">Toxin VapC</fullName>
    </alternativeName>
</protein>
<evidence type="ECO:0000259" key="9">
    <source>
        <dbReference type="Pfam" id="PF01850"/>
    </source>
</evidence>
<comment type="cofactor">
    <cofactor evidence="1 8">
        <name>Mg(2+)</name>
        <dbReference type="ChEBI" id="CHEBI:18420"/>
    </cofactor>
</comment>
<dbReference type="GO" id="GO:0016787">
    <property type="term" value="F:hydrolase activity"/>
    <property type="evidence" value="ECO:0007669"/>
    <property type="project" value="UniProtKB-KW"/>
</dbReference>
<dbReference type="InterPro" id="IPR022907">
    <property type="entry name" value="VapC_family"/>
</dbReference>
<keyword evidence="11" id="KW-1185">Reference proteome</keyword>
<feature type="binding site" evidence="8">
    <location>
        <position position="99"/>
    </location>
    <ligand>
        <name>Mg(2+)</name>
        <dbReference type="ChEBI" id="CHEBI:18420"/>
    </ligand>
</feature>
<dbReference type="RefSeq" id="WP_084721228.1">
    <property type="nucleotide sequence ID" value="NZ_BJYZ01000005.1"/>
</dbReference>
<name>A0A512DL44_9PROT</name>
<evidence type="ECO:0000256" key="8">
    <source>
        <dbReference type="HAMAP-Rule" id="MF_00265"/>
    </source>
</evidence>
<comment type="function">
    <text evidence="8">Toxic component of a toxin-antitoxin (TA) system. An RNase.</text>
</comment>
<gene>
    <name evidence="10" type="primary">vapC_2</name>
    <name evidence="8" type="synonym">vapC</name>
    <name evidence="10" type="ORF">SAE02_13340</name>
</gene>
<comment type="caution">
    <text evidence="10">The sequence shown here is derived from an EMBL/GenBank/DDBJ whole genome shotgun (WGS) entry which is preliminary data.</text>
</comment>
<dbReference type="PANTHER" id="PTHR33653">
    <property type="entry name" value="RIBONUCLEASE VAPC2"/>
    <property type="match status" value="1"/>
</dbReference>
<dbReference type="GO" id="GO:0004540">
    <property type="term" value="F:RNA nuclease activity"/>
    <property type="evidence" value="ECO:0007669"/>
    <property type="project" value="InterPro"/>
</dbReference>
<dbReference type="OrthoDB" id="9796690at2"/>
<dbReference type="Pfam" id="PF01850">
    <property type="entry name" value="PIN"/>
    <property type="match status" value="1"/>
</dbReference>
<comment type="similarity">
    <text evidence="7 8">Belongs to the PINc/VapC protein family.</text>
</comment>
<feature type="binding site" evidence="8">
    <location>
        <position position="8"/>
    </location>
    <ligand>
        <name>Mg(2+)</name>
        <dbReference type="ChEBI" id="CHEBI:18420"/>
    </ligand>
</feature>
<evidence type="ECO:0000256" key="7">
    <source>
        <dbReference type="ARBA" id="ARBA00038093"/>
    </source>
</evidence>
<dbReference type="EC" id="3.1.-.-" evidence="8"/>
<dbReference type="GO" id="GO:0000287">
    <property type="term" value="F:magnesium ion binding"/>
    <property type="evidence" value="ECO:0007669"/>
    <property type="project" value="UniProtKB-UniRule"/>
</dbReference>
<evidence type="ECO:0000256" key="2">
    <source>
        <dbReference type="ARBA" id="ARBA00022649"/>
    </source>
</evidence>
<sequence length="136" mass="15190">MRPKYLLDTNICIYLMKNQPPSVGERFAQCRVGEVVMSAVTYAELDYGIAVSGERKTQNQAALDELIKDIPVVGFDVVAARSYRQVRLANRDRKRDALDRLIAAHAIGLDVTLVTNNVGDFSCYSGLRIENWVVAQ</sequence>
<feature type="domain" description="PIN" evidence="9">
    <location>
        <begin position="5"/>
        <end position="117"/>
    </location>
</feature>
<accession>A0A512DL44</accession>
<evidence type="ECO:0000313" key="11">
    <source>
        <dbReference type="Proteomes" id="UP000321523"/>
    </source>
</evidence>
<evidence type="ECO:0000256" key="5">
    <source>
        <dbReference type="ARBA" id="ARBA00022801"/>
    </source>
</evidence>
<evidence type="ECO:0000256" key="3">
    <source>
        <dbReference type="ARBA" id="ARBA00022722"/>
    </source>
</evidence>
<dbReference type="HAMAP" id="MF_00265">
    <property type="entry name" value="VapC_Nob1"/>
    <property type="match status" value="1"/>
</dbReference>
<dbReference type="EMBL" id="BJYZ01000005">
    <property type="protein sequence ID" value="GEO37186.1"/>
    <property type="molecule type" value="Genomic_DNA"/>
</dbReference>
<keyword evidence="6 8" id="KW-0460">Magnesium</keyword>
<proteinExistence type="inferred from homology"/>
<keyword evidence="2 8" id="KW-1277">Toxin-antitoxin system</keyword>